<dbReference type="GO" id="GO:0016301">
    <property type="term" value="F:kinase activity"/>
    <property type="evidence" value="ECO:0007669"/>
    <property type="project" value="UniProtKB-KW"/>
</dbReference>
<dbReference type="SUPFAM" id="SSF51621">
    <property type="entry name" value="Phosphoenolpyruvate/pyruvate domain"/>
    <property type="match status" value="1"/>
</dbReference>
<dbReference type="Gene3D" id="3.30.450.40">
    <property type="match status" value="1"/>
</dbReference>
<name>A0A1J8NH17_9COXI</name>
<evidence type="ECO:0000256" key="10">
    <source>
        <dbReference type="ARBA" id="ARBA00022683"/>
    </source>
</evidence>
<dbReference type="InterPro" id="IPR006318">
    <property type="entry name" value="PTS_EI-like"/>
</dbReference>
<keyword evidence="6" id="KW-0813">Transport</keyword>
<evidence type="ECO:0000256" key="3">
    <source>
        <dbReference type="ARBA" id="ARBA00004496"/>
    </source>
</evidence>
<dbReference type="Pfam" id="PF01590">
    <property type="entry name" value="GAF"/>
    <property type="match status" value="1"/>
</dbReference>
<evidence type="ECO:0000256" key="6">
    <source>
        <dbReference type="ARBA" id="ARBA00022448"/>
    </source>
</evidence>
<dbReference type="SUPFAM" id="SSF55781">
    <property type="entry name" value="GAF domain-like"/>
    <property type="match status" value="1"/>
</dbReference>
<dbReference type="GO" id="GO:0005737">
    <property type="term" value="C:cytoplasm"/>
    <property type="evidence" value="ECO:0007669"/>
    <property type="project" value="UniProtKB-SubCell"/>
</dbReference>
<dbReference type="Gene3D" id="1.10.274.10">
    <property type="entry name" value="PtsI, HPr-binding domain"/>
    <property type="match status" value="1"/>
</dbReference>
<dbReference type="Gene3D" id="3.50.30.10">
    <property type="entry name" value="Phosphohistidine domain"/>
    <property type="match status" value="1"/>
</dbReference>
<feature type="coiled-coil region" evidence="14">
    <location>
        <begin position="210"/>
        <end position="237"/>
    </location>
</feature>
<dbReference type="InterPro" id="IPR008731">
    <property type="entry name" value="PTS_EIN"/>
</dbReference>
<dbReference type="OrthoDB" id="9765468at2"/>
<proteinExistence type="inferred from homology"/>
<comment type="cofactor">
    <cofactor evidence="2">
        <name>Mg(2+)</name>
        <dbReference type="ChEBI" id="CHEBI:18420"/>
    </cofactor>
</comment>
<keyword evidence="13" id="KW-0460">Magnesium</keyword>
<dbReference type="NCBIfam" id="NF008283">
    <property type="entry name" value="PRK11061.1"/>
    <property type="match status" value="1"/>
</dbReference>
<reference evidence="16 17" key="1">
    <citation type="submission" date="2016-03" db="EMBL/GenBank/DDBJ databases">
        <title>Comparative genomics of Rickettsiella.</title>
        <authorList>
            <person name="Chandler C."/>
            <person name="Wang Y."/>
        </authorList>
    </citation>
    <scope>NUCLEOTIDE SEQUENCE [LARGE SCALE GENOMIC DNA]</scope>
    <source>
        <strain evidence="16 17">RCFS May 2013</strain>
    </source>
</reference>
<dbReference type="InterPro" id="IPR008279">
    <property type="entry name" value="PEP-util_enz_mobile_dom"/>
</dbReference>
<dbReference type="GO" id="GO:0009401">
    <property type="term" value="P:phosphoenolpyruvate-dependent sugar phosphotransferase system"/>
    <property type="evidence" value="ECO:0007669"/>
    <property type="project" value="UniProtKB-KW"/>
</dbReference>
<feature type="domain" description="GAF" evidence="15">
    <location>
        <begin position="17"/>
        <end position="163"/>
    </location>
</feature>
<keyword evidence="14" id="KW-0175">Coiled coil</keyword>
<evidence type="ECO:0000256" key="9">
    <source>
        <dbReference type="ARBA" id="ARBA00022679"/>
    </source>
</evidence>
<dbReference type="EMBL" id="LUKY01000033">
    <property type="protein sequence ID" value="OIZ94448.1"/>
    <property type="molecule type" value="Genomic_DNA"/>
</dbReference>
<comment type="subcellular location">
    <subcellularLocation>
        <location evidence="3">Cytoplasm</location>
    </subcellularLocation>
</comment>
<keyword evidence="17" id="KW-1185">Reference proteome</keyword>
<evidence type="ECO:0000256" key="8">
    <source>
        <dbReference type="ARBA" id="ARBA00022597"/>
    </source>
</evidence>
<evidence type="ECO:0000256" key="5">
    <source>
        <dbReference type="ARBA" id="ARBA00012232"/>
    </source>
</evidence>
<dbReference type="InterPro" id="IPR050499">
    <property type="entry name" value="PEP-utilizing_PTS_enzyme"/>
</dbReference>
<evidence type="ECO:0000256" key="7">
    <source>
        <dbReference type="ARBA" id="ARBA00022490"/>
    </source>
</evidence>
<dbReference type="SUPFAM" id="SSF47831">
    <property type="entry name" value="Enzyme I of the PEP:sugar phosphotransferase system HPr-binding (sub)domain"/>
    <property type="match status" value="1"/>
</dbReference>
<evidence type="ECO:0000256" key="14">
    <source>
        <dbReference type="SAM" id="Coils"/>
    </source>
</evidence>
<dbReference type="Pfam" id="PF00391">
    <property type="entry name" value="PEP-utilizers"/>
    <property type="match status" value="1"/>
</dbReference>
<dbReference type="InterPro" id="IPR040442">
    <property type="entry name" value="Pyrv_kinase-like_dom_sf"/>
</dbReference>
<comment type="similarity">
    <text evidence="4">Belongs to the PEP-utilizing enzyme family.</text>
</comment>
<dbReference type="Pfam" id="PF02896">
    <property type="entry name" value="PEP-utilizers_C"/>
    <property type="match status" value="1"/>
</dbReference>
<keyword evidence="10" id="KW-0598">Phosphotransferase system</keyword>
<protein>
    <recommendedName>
        <fullName evidence="5">phosphoenolpyruvate--protein phosphotransferase</fullName>
        <ecNumber evidence="5">2.7.3.9</ecNumber>
    </recommendedName>
</protein>
<evidence type="ECO:0000256" key="13">
    <source>
        <dbReference type="ARBA" id="ARBA00022842"/>
    </source>
</evidence>
<evidence type="ECO:0000256" key="1">
    <source>
        <dbReference type="ARBA" id="ARBA00000683"/>
    </source>
</evidence>
<dbReference type="PANTHER" id="PTHR46244:SF1">
    <property type="entry name" value="PHOSPHOENOLPYRUVATE-DEPENDENT PHOSPHOTRANSFERASE SYSTEM"/>
    <property type="match status" value="1"/>
</dbReference>
<dbReference type="RefSeq" id="WP_071662938.1">
    <property type="nucleotide sequence ID" value="NZ_LUKY01000033.1"/>
</dbReference>
<dbReference type="GO" id="GO:0046872">
    <property type="term" value="F:metal ion binding"/>
    <property type="evidence" value="ECO:0007669"/>
    <property type="project" value="UniProtKB-KW"/>
</dbReference>
<dbReference type="GO" id="GO:0008965">
    <property type="term" value="F:phosphoenolpyruvate-protein phosphotransferase activity"/>
    <property type="evidence" value="ECO:0007669"/>
    <property type="project" value="UniProtKB-EC"/>
</dbReference>
<dbReference type="NCBIfam" id="TIGR01417">
    <property type="entry name" value="PTS_I_fam"/>
    <property type="match status" value="1"/>
</dbReference>
<keyword evidence="9 16" id="KW-0808">Transferase</keyword>
<dbReference type="InterPro" id="IPR003018">
    <property type="entry name" value="GAF"/>
</dbReference>
<dbReference type="AlphaFoldDB" id="A0A1J8NH17"/>
<dbReference type="InterPro" id="IPR015813">
    <property type="entry name" value="Pyrv/PenolPyrv_kinase-like_dom"/>
</dbReference>
<dbReference type="SMART" id="SM00065">
    <property type="entry name" value="GAF"/>
    <property type="match status" value="1"/>
</dbReference>
<keyword evidence="16" id="KW-0670">Pyruvate</keyword>
<comment type="catalytic activity">
    <reaction evidence="1">
        <text>L-histidyl-[protein] + phosphoenolpyruvate = N(pros)-phospho-L-histidyl-[protein] + pyruvate</text>
        <dbReference type="Rhea" id="RHEA:23880"/>
        <dbReference type="Rhea" id="RHEA-COMP:9745"/>
        <dbReference type="Rhea" id="RHEA-COMP:9746"/>
        <dbReference type="ChEBI" id="CHEBI:15361"/>
        <dbReference type="ChEBI" id="CHEBI:29979"/>
        <dbReference type="ChEBI" id="CHEBI:58702"/>
        <dbReference type="ChEBI" id="CHEBI:64837"/>
        <dbReference type="EC" id="2.7.3.9"/>
    </reaction>
</comment>
<keyword evidence="11" id="KW-0479">Metal-binding</keyword>
<dbReference type="InterPro" id="IPR036618">
    <property type="entry name" value="PtsI_HPr-bd_sf"/>
</dbReference>
<keyword evidence="12" id="KW-0418">Kinase</keyword>
<dbReference type="Proteomes" id="UP000183924">
    <property type="component" value="Unassembled WGS sequence"/>
</dbReference>
<evidence type="ECO:0000256" key="12">
    <source>
        <dbReference type="ARBA" id="ARBA00022777"/>
    </source>
</evidence>
<evidence type="ECO:0000313" key="17">
    <source>
        <dbReference type="Proteomes" id="UP000183924"/>
    </source>
</evidence>
<gene>
    <name evidence="16" type="ORF">A1D18_06335</name>
</gene>
<keyword evidence="7" id="KW-0963">Cytoplasm</keyword>
<organism evidence="16 17">
    <name type="scientific">Candidatus Rickettsiella isopodorum</name>
    <dbReference type="NCBI Taxonomy" id="1225476"/>
    <lineage>
        <taxon>Bacteria</taxon>
        <taxon>Pseudomonadati</taxon>
        <taxon>Pseudomonadota</taxon>
        <taxon>Gammaproteobacteria</taxon>
        <taxon>Legionellales</taxon>
        <taxon>Coxiellaceae</taxon>
        <taxon>Rickettsiella</taxon>
    </lineage>
</organism>
<dbReference type="Gene3D" id="3.20.20.60">
    <property type="entry name" value="Phosphoenolpyruvate-binding domains"/>
    <property type="match status" value="1"/>
</dbReference>
<accession>A0A1J8NH17</accession>
<evidence type="ECO:0000256" key="4">
    <source>
        <dbReference type="ARBA" id="ARBA00007837"/>
    </source>
</evidence>
<evidence type="ECO:0000256" key="11">
    <source>
        <dbReference type="ARBA" id="ARBA00022723"/>
    </source>
</evidence>
<evidence type="ECO:0000259" key="15">
    <source>
        <dbReference type="SMART" id="SM00065"/>
    </source>
</evidence>
<dbReference type="EC" id="2.7.3.9" evidence="5"/>
<sequence>MLKLLRRIVQEISAAQSFKEALRTLVRRIREALNTQSCTVFLLDSEKNYVLLATEGLNSRCVGKVRFGFDQGLVGLVGQNGELINIENAPEHPDFLYIADIGEERFKAFLGVPIIHNRALLGVLVVQQEEQRCFDEAEEAFLVTMAAQLGGVLAHAEATGEIFSLFKENKKQLQQDISFQGIASAPGIAIGQVVVAYPFADLEAVPYKRADDVLAEIAQLKKAFKAARDDIHRLKKHMMSVLPEEEQALFDVYLAILNKASLEKEVIIAIKTSHQWAQTALQSVISTHVQHFEKVDDDYLRERAADLRDLGRRILMHLQNNQFTPPLYPENTILIGEEVSPSALAEVPEGRLAGIVSIRGSSHSHLSILARSLGIPAVTGVENLPVNQLEAQTLIIDGSQGRIIVAPSGRVKQSFTTLIQQQSEFTNSLEALRELPAQTLDGYSIALWVNTGLMADASLSLTAGAEGIGLYRTEVPFLIRDCFPAEDEQYGLYRQLLAAFSPRPVVMRTLDIGGDKALPYFPIKEDNPFLGWRGIRVTLDHPEIFLIQIRAMLRANLEFNNLRIMLPMVSCVAEADHALRLIDQAYEKVVSEHTQACKPPIGIMIEVPSAIYQARALAERVEFLSVGSNDLTQYMLAVDRNNPRVANLYDPFQPAVLKALVQIVEAAHQAKKPISICGEMASDPLAVPLLLAMGFDALSMNSFSIPRIKSVIRQISFNEARNTLVQILAMDNAADIRKYLNKELSRFNLDYLIPVTG</sequence>
<dbReference type="STRING" id="1225476.A1D18_06335"/>
<evidence type="ECO:0000256" key="2">
    <source>
        <dbReference type="ARBA" id="ARBA00001946"/>
    </source>
</evidence>
<dbReference type="InterPro" id="IPR029016">
    <property type="entry name" value="GAF-like_dom_sf"/>
</dbReference>
<evidence type="ECO:0000313" key="16">
    <source>
        <dbReference type="EMBL" id="OIZ94448.1"/>
    </source>
</evidence>
<dbReference type="PRINTS" id="PR01736">
    <property type="entry name" value="PHPHTRNFRASE"/>
</dbReference>
<keyword evidence="8" id="KW-0762">Sugar transport</keyword>
<dbReference type="InterPro" id="IPR000121">
    <property type="entry name" value="PEP_util_C"/>
</dbReference>
<dbReference type="InterPro" id="IPR036637">
    <property type="entry name" value="Phosphohistidine_dom_sf"/>
</dbReference>
<dbReference type="PANTHER" id="PTHR46244">
    <property type="entry name" value="PHOSPHOENOLPYRUVATE-PROTEIN PHOSPHOTRANSFERASE"/>
    <property type="match status" value="1"/>
</dbReference>
<comment type="caution">
    <text evidence="16">The sequence shown here is derived from an EMBL/GenBank/DDBJ whole genome shotgun (WGS) entry which is preliminary data.</text>
</comment>
<dbReference type="Pfam" id="PF05524">
    <property type="entry name" value="PEP-utilisers_N"/>
    <property type="match status" value="1"/>
</dbReference>
<dbReference type="SUPFAM" id="SSF52009">
    <property type="entry name" value="Phosphohistidine domain"/>
    <property type="match status" value="1"/>
</dbReference>